<gene>
    <name evidence="7" type="ORF">F3Y22_tig00110744pilonHSYRG00094</name>
</gene>
<dbReference type="InterPro" id="IPR002048">
    <property type="entry name" value="EF_hand_dom"/>
</dbReference>
<dbReference type="InterPro" id="IPR018247">
    <property type="entry name" value="EF_Hand_1_Ca_BS"/>
</dbReference>
<dbReference type="PROSITE" id="PS50222">
    <property type="entry name" value="EF_HAND_2"/>
    <property type="match status" value="4"/>
</dbReference>
<comment type="caution">
    <text evidence="7">The sequence shown here is derived from an EMBL/GenBank/DDBJ whole genome shotgun (WGS) entry which is preliminary data.</text>
</comment>
<organism evidence="7 8">
    <name type="scientific">Hibiscus syriacus</name>
    <name type="common">Rose of Sharon</name>
    <dbReference type="NCBI Taxonomy" id="106335"/>
    <lineage>
        <taxon>Eukaryota</taxon>
        <taxon>Viridiplantae</taxon>
        <taxon>Streptophyta</taxon>
        <taxon>Embryophyta</taxon>
        <taxon>Tracheophyta</taxon>
        <taxon>Spermatophyta</taxon>
        <taxon>Magnoliopsida</taxon>
        <taxon>eudicotyledons</taxon>
        <taxon>Gunneridae</taxon>
        <taxon>Pentapetalae</taxon>
        <taxon>rosids</taxon>
        <taxon>malvids</taxon>
        <taxon>Malvales</taxon>
        <taxon>Malvaceae</taxon>
        <taxon>Malvoideae</taxon>
        <taxon>Hibiscus</taxon>
    </lineage>
</organism>
<name>A0A6A2ZSR3_HIBSY</name>
<dbReference type="CDD" id="cd00051">
    <property type="entry name" value="EFh"/>
    <property type="match status" value="2"/>
</dbReference>
<dbReference type="PRINTS" id="PR00450">
    <property type="entry name" value="RECOVERIN"/>
</dbReference>
<feature type="domain" description="EF-hand" evidence="6">
    <location>
        <begin position="45"/>
        <end position="80"/>
    </location>
</feature>
<dbReference type="PROSITE" id="PS00018">
    <property type="entry name" value="EF_HAND_1"/>
    <property type="match status" value="4"/>
</dbReference>
<sequence>MSKPSFTEFKYGSFTCKLSRKLTKQSSISSRERQNSNLSSTTYQPNVEEMKWVFDKYDTNKDGKISKEEYKSALKVLGKGEEETNATKAFTTIDTDGDGFIDFKEFLGMMHNMGEGINVNDIQSAFRVYDFDGNGKISAQELMAVLKKMGERCNLETCRRMIRGVDANEDGLIDMAEFTTMMTRTMKVFQK</sequence>
<keyword evidence="8" id="KW-1185">Reference proteome</keyword>
<dbReference type="PANTHER" id="PTHR10891">
    <property type="entry name" value="EF-HAND CALCIUM-BINDING DOMAIN CONTAINING PROTEIN"/>
    <property type="match status" value="1"/>
</dbReference>
<dbReference type="SMART" id="SM00054">
    <property type="entry name" value="EFh"/>
    <property type="match status" value="4"/>
</dbReference>
<dbReference type="InterPro" id="IPR011992">
    <property type="entry name" value="EF-hand-dom_pair"/>
</dbReference>
<dbReference type="Gene3D" id="1.10.238.10">
    <property type="entry name" value="EF-hand"/>
    <property type="match status" value="2"/>
</dbReference>
<feature type="domain" description="EF-hand" evidence="6">
    <location>
        <begin position="153"/>
        <end position="188"/>
    </location>
</feature>
<dbReference type="AlphaFoldDB" id="A0A6A2ZSR3"/>
<feature type="domain" description="EF-hand" evidence="6">
    <location>
        <begin position="81"/>
        <end position="116"/>
    </location>
</feature>
<comment type="function">
    <text evidence="1">Potential calcium sensor.</text>
</comment>
<protein>
    <submittedName>
        <fullName evidence="7">Multidrug resistance pump</fullName>
    </submittedName>
</protein>
<keyword evidence="2" id="KW-0479">Metal-binding</keyword>
<feature type="region of interest" description="Disordered" evidence="5">
    <location>
        <begin position="22"/>
        <end position="42"/>
    </location>
</feature>
<evidence type="ECO:0000313" key="8">
    <source>
        <dbReference type="Proteomes" id="UP000436088"/>
    </source>
</evidence>
<feature type="compositionally biased region" description="Polar residues" evidence="5">
    <location>
        <begin position="24"/>
        <end position="42"/>
    </location>
</feature>
<dbReference type="OrthoDB" id="26525at2759"/>
<dbReference type="Pfam" id="PF13499">
    <property type="entry name" value="EF-hand_7"/>
    <property type="match status" value="2"/>
</dbReference>
<evidence type="ECO:0000256" key="1">
    <source>
        <dbReference type="ARBA" id="ARBA00003291"/>
    </source>
</evidence>
<dbReference type="SUPFAM" id="SSF47473">
    <property type="entry name" value="EF-hand"/>
    <property type="match status" value="1"/>
</dbReference>
<feature type="domain" description="EF-hand" evidence="6">
    <location>
        <begin position="117"/>
        <end position="152"/>
    </location>
</feature>
<dbReference type="Proteomes" id="UP000436088">
    <property type="component" value="Unassembled WGS sequence"/>
</dbReference>
<dbReference type="GO" id="GO:0005509">
    <property type="term" value="F:calcium ion binding"/>
    <property type="evidence" value="ECO:0007669"/>
    <property type="project" value="InterPro"/>
</dbReference>
<dbReference type="EMBL" id="VEPZ02001095">
    <property type="protein sequence ID" value="KAE8695091.1"/>
    <property type="molecule type" value="Genomic_DNA"/>
</dbReference>
<evidence type="ECO:0000313" key="7">
    <source>
        <dbReference type="EMBL" id="KAE8695091.1"/>
    </source>
</evidence>
<evidence type="ECO:0000256" key="5">
    <source>
        <dbReference type="SAM" id="MobiDB-lite"/>
    </source>
</evidence>
<proteinExistence type="predicted"/>
<dbReference type="InterPro" id="IPR039647">
    <property type="entry name" value="EF_hand_pair_protein_CML-like"/>
</dbReference>
<evidence type="ECO:0000259" key="6">
    <source>
        <dbReference type="PROSITE" id="PS50222"/>
    </source>
</evidence>
<keyword evidence="3" id="KW-0677">Repeat</keyword>
<dbReference type="GO" id="GO:0005737">
    <property type="term" value="C:cytoplasm"/>
    <property type="evidence" value="ECO:0007669"/>
    <property type="project" value="UniProtKB-ARBA"/>
</dbReference>
<keyword evidence="4" id="KW-0106">Calcium</keyword>
<evidence type="ECO:0000256" key="4">
    <source>
        <dbReference type="ARBA" id="ARBA00022837"/>
    </source>
</evidence>
<evidence type="ECO:0000256" key="2">
    <source>
        <dbReference type="ARBA" id="ARBA00022723"/>
    </source>
</evidence>
<evidence type="ECO:0000256" key="3">
    <source>
        <dbReference type="ARBA" id="ARBA00022737"/>
    </source>
</evidence>
<reference evidence="7" key="1">
    <citation type="submission" date="2019-09" db="EMBL/GenBank/DDBJ databases">
        <title>Draft genome information of white flower Hibiscus syriacus.</title>
        <authorList>
            <person name="Kim Y.-M."/>
        </authorList>
    </citation>
    <scope>NUCLEOTIDE SEQUENCE [LARGE SCALE GENOMIC DNA]</scope>
    <source>
        <strain evidence="7">YM2019G1</strain>
    </source>
</reference>
<dbReference type="FunFam" id="1.10.238.10:FF:000089">
    <property type="entry name" value="calmodulin-like protein 3"/>
    <property type="match status" value="1"/>
</dbReference>
<accession>A0A6A2ZSR3</accession>